<name>A0AB72UCW8_9PROT</name>
<gene>
    <name evidence="6" type="ORF">TH3_09200</name>
</gene>
<evidence type="ECO:0000259" key="5">
    <source>
        <dbReference type="PROSITE" id="PS50893"/>
    </source>
</evidence>
<dbReference type="SUPFAM" id="SSF52540">
    <property type="entry name" value="P-loop containing nucleoside triphosphate hydrolases"/>
    <property type="match status" value="1"/>
</dbReference>
<dbReference type="AlphaFoldDB" id="A0AB72UCW8"/>
<dbReference type="InterPro" id="IPR027417">
    <property type="entry name" value="P-loop_NTPase"/>
</dbReference>
<dbReference type="GO" id="GO:0016887">
    <property type="term" value="F:ATP hydrolysis activity"/>
    <property type="evidence" value="ECO:0007669"/>
    <property type="project" value="InterPro"/>
</dbReference>
<organism evidence="6 7">
    <name type="scientific">Thalassospira xiamenensis M-5 = DSM 17429</name>
    <dbReference type="NCBI Taxonomy" id="1123366"/>
    <lineage>
        <taxon>Bacteria</taxon>
        <taxon>Pseudomonadati</taxon>
        <taxon>Pseudomonadota</taxon>
        <taxon>Alphaproteobacteria</taxon>
        <taxon>Rhodospirillales</taxon>
        <taxon>Thalassospiraceae</taxon>
        <taxon>Thalassospira</taxon>
    </lineage>
</organism>
<dbReference type="PROSITE" id="PS50893">
    <property type="entry name" value="ABC_TRANSPORTER_2"/>
    <property type="match status" value="1"/>
</dbReference>
<dbReference type="Pfam" id="PF00005">
    <property type="entry name" value="ABC_tran"/>
    <property type="match status" value="1"/>
</dbReference>
<evidence type="ECO:0000313" key="7">
    <source>
        <dbReference type="Proteomes" id="UP000007127"/>
    </source>
</evidence>
<evidence type="ECO:0000256" key="2">
    <source>
        <dbReference type="ARBA" id="ARBA00022741"/>
    </source>
</evidence>
<feature type="domain" description="ABC transporter" evidence="5">
    <location>
        <begin position="61"/>
        <end position="298"/>
    </location>
</feature>
<dbReference type="SMART" id="SM00382">
    <property type="entry name" value="AAA"/>
    <property type="match status" value="1"/>
</dbReference>
<keyword evidence="2" id="KW-0547">Nucleotide-binding</keyword>
<evidence type="ECO:0000256" key="4">
    <source>
        <dbReference type="SAM" id="MobiDB-lite"/>
    </source>
</evidence>
<evidence type="ECO:0000313" key="6">
    <source>
        <dbReference type="EMBL" id="AJD51958.1"/>
    </source>
</evidence>
<dbReference type="GO" id="GO:0005524">
    <property type="term" value="F:ATP binding"/>
    <property type="evidence" value="ECO:0007669"/>
    <property type="project" value="UniProtKB-KW"/>
</dbReference>
<dbReference type="InterPro" id="IPR003439">
    <property type="entry name" value="ABC_transporter-like_ATP-bd"/>
</dbReference>
<reference evidence="6 7" key="1">
    <citation type="journal article" date="2012" name="J. Bacteriol.">
        <title>Genome sequence of Thalassospira xiamenensis type strain M-5.</title>
        <authorList>
            <person name="Lai Q."/>
            <person name="Shao Z."/>
        </authorList>
    </citation>
    <scope>NUCLEOTIDE SEQUENCE [LARGE SCALE GENOMIC DNA]</scope>
    <source>
        <strain evidence="6 7">M-5</strain>
    </source>
</reference>
<dbReference type="InterPro" id="IPR003593">
    <property type="entry name" value="AAA+_ATPase"/>
</dbReference>
<evidence type="ECO:0000256" key="1">
    <source>
        <dbReference type="ARBA" id="ARBA00022448"/>
    </source>
</evidence>
<dbReference type="Gene3D" id="3.40.50.300">
    <property type="entry name" value="P-loop containing nucleotide triphosphate hydrolases"/>
    <property type="match status" value="1"/>
</dbReference>
<evidence type="ECO:0000256" key="3">
    <source>
        <dbReference type="ARBA" id="ARBA00022840"/>
    </source>
</evidence>
<dbReference type="PANTHER" id="PTHR43023">
    <property type="entry name" value="PROTEIN TRIGALACTOSYLDIACYLGLYCEROL 3, CHLOROPLASTIC"/>
    <property type="match status" value="1"/>
</dbReference>
<dbReference type="InterPro" id="IPR017871">
    <property type="entry name" value="ABC_transporter-like_CS"/>
</dbReference>
<sequence length="318" mass="34448">MTGFVSGLKRPPKRGRFLFCKFRACPLPVKCRRSAGKQQWINIFMTTPSTPATAASTSGFITVQSLTKKFGPNTALDDVSLSLGKGETMAIIGPSAAGKSVLLKCIVGLHGADSGKIMLGGDDVSQVSSPARKHWAERIGMLFQQNALFDSMKVWENICFRQIERGTLTRKAAKDHAINLLGHVGLSEDSAFLSPGDLSGGMQKRVGIARAISTDPEILLLDNPTAGLDPVLSNHIELMISKIATQRGTTVITITNDMQIARTRYANLVMMHAGKVYWSGRTNDIDDAHNEHLTQMLNGSSQGPITMRMGKRGDHMVA</sequence>
<keyword evidence="3" id="KW-0067">ATP-binding</keyword>
<dbReference type="Proteomes" id="UP000007127">
    <property type="component" value="Chromosome"/>
</dbReference>
<feature type="region of interest" description="Disordered" evidence="4">
    <location>
        <begin position="297"/>
        <end position="318"/>
    </location>
</feature>
<dbReference type="KEGG" id="txi:TH3_09200"/>
<accession>A0AB72UCW8</accession>
<dbReference type="PROSITE" id="PS00211">
    <property type="entry name" value="ABC_TRANSPORTER_1"/>
    <property type="match status" value="1"/>
</dbReference>
<protein>
    <submittedName>
        <fullName evidence="6">ABC transporter (ATP-binding protein)</fullName>
    </submittedName>
</protein>
<dbReference type="EMBL" id="CP004388">
    <property type="protein sequence ID" value="AJD51958.1"/>
    <property type="molecule type" value="Genomic_DNA"/>
</dbReference>
<keyword evidence="1" id="KW-0813">Transport</keyword>
<dbReference type="PANTHER" id="PTHR43023:SF3">
    <property type="entry name" value="PROTEIN TRIGALACTOSYLDIACYLGLYCEROL 3, CHLOROPLASTIC"/>
    <property type="match status" value="1"/>
</dbReference>
<proteinExistence type="predicted"/>